<evidence type="ECO:0000313" key="6">
    <source>
        <dbReference type="WBParaSite" id="SSTP_0001201600.1"/>
    </source>
</evidence>
<evidence type="ECO:0000313" key="5">
    <source>
        <dbReference type="Proteomes" id="UP000035681"/>
    </source>
</evidence>
<dbReference type="InterPro" id="IPR036872">
    <property type="entry name" value="CH_dom_sf"/>
</dbReference>
<keyword evidence="5" id="KW-1185">Reference proteome</keyword>
<dbReference type="SUPFAM" id="SSF47576">
    <property type="entry name" value="Calponin-homology domain, CH-domain"/>
    <property type="match status" value="1"/>
</dbReference>
<dbReference type="InterPro" id="IPR050540">
    <property type="entry name" value="F-actin_Monoox_Mical"/>
</dbReference>
<sequence>MNVMKKIRRDKNNVSQVRFTIIPTELLLQHTQRWSKDENIEVVIAVEHGNRRYCTNKRTLEPSFIDLSRGLVAWPQALVDPITFITTIYKDKKNNDYIDKKWYITIYQVFEKKRKKTLAVCPLNVKYFINSNYEVTLKLKSGNNHIEGGQLKLIIRRELLNELSLNDESDRGSLLSFNSSARVSEDREFEKIEIPNEKKKIDIDSTDVFQPKIMDLDIKKKEIEDENFIENNLITPSITGENLDNKEKQKLDQISNDVKLLNTSENIENENNEIKDNKDYTNKCSVEYIENESLSNWAIRVTKGYRSIRISDFCRSWKNGLALCAVIHKYRPDLIPNYNSLCFTNTIDGMAKNCSIAFEAGKKLGVTPTMDEREWATLPDQRSVKMYVENLRKNLLLDAGQVESSSIISERNNKKRESDHRISSYLQLTETEKNITEEFAKLKREREEADAVDYRNVPEVSEEDSDKKIKRKESLADELKLHKISSSKTDIRREEAKHLLEKAAKEVNEDMDKERRRKLTEEAKKLINDALDESSNPININGSGNLKRTASIRSTNGSIGGGSTTDLRNLSLASRDFSFRKFKKINPSPSLNKKTRTETPIIPACSRPSRKISNQGSIENLSKSVYMPYPRSQSQSRYSSQASLTDGAQGDSYGVWDKFDRFKRYGSMRGQELAGNITEYLKKNSFTNLTNIQPIAPSNFFSQYKSGNDSTRESSNTDTPTRKLVNKWEKDIHDIEKISQEQHRIQERLNEIEYLEKALRKKMVNVCPGSSEESTLITQILEFTTEKDKLVLEQDYFNALENLRDVSNKITKTQNDLVQVSSEYEEYKQEKDRLKMDLLMKELKCLMDEKDELTQNLIFKEDEEDETLERSRLTLERGSNFRRGNEQPISASKRIFNWIKS</sequence>
<accession>A0A0K0ERD5</accession>
<dbReference type="InterPro" id="IPR001715">
    <property type="entry name" value="CH_dom"/>
</dbReference>
<dbReference type="AlphaFoldDB" id="A0A0K0ERD5"/>
<dbReference type="Proteomes" id="UP000035681">
    <property type="component" value="Unplaced"/>
</dbReference>
<organism evidence="6">
    <name type="scientific">Strongyloides stercoralis</name>
    <name type="common">Threadworm</name>
    <dbReference type="NCBI Taxonomy" id="6248"/>
    <lineage>
        <taxon>Eukaryota</taxon>
        <taxon>Metazoa</taxon>
        <taxon>Ecdysozoa</taxon>
        <taxon>Nematoda</taxon>
        <taxon>Chromadorea</taxon>
        <taxon>Rhabditida</taxon>
        <taxon>Tylenchina</taxon>
        <taxon>Panagrolaimomorpha</taxon>
        <taxon>Strongyloidoidea</taxon>
        <taxon>Strongyloididae</taxon>
        <taxon>Strongyloides</taxon>
    </lineage>
</organism>
<dbReference type="Pfam" id="PF12130">
    <property type="entry name" value="bMERB_dom"/>
    <property type="match status" value="1"/>
</dbReference>
<feature type="region of interest" description="Disordered" evidence="2">
    <location>
        <begin position="586"/>
        <end position="619"/>
    </location>
</feature>
<dbReference type="Gene3D" id="1.10.418.10">
    <property type="entry name" value="Calponin-like domain"/>
    <property type="match status" value="1"/>
</dbReference>
<dbReference type="SMART" id="SM01203">
    <property type="entry name" value="DUF3585"/>
    <property type="match status" value="1"/>
</dbReference>
<feature type="domain" description="Calponin-homology (CH)" evidence="3">
    <location>
        <begin position="288"/>
        <end position="396"/>
    </location>
</feature>
<feature type="coiled-coil region" evidence="1">
    <location>
        <begin position="810"/>
        <end position="863"/>
    </location>
</feature>
<proteinExistence type="predicted"/>
<feature type="region of interest" description="Disordered" evidence="2">
    <location>
        <begin position="547"/>
        <end position="566"/>
    </location>
</feature>
<feature type="coiled-coil region" evidence="1">
    <location>
        <begin position="425"/>
        <end position="452"/>
    </location>
</feature>
<dbReference type="InterPro" id="IPR019448">
    <property type="entry name" value="NT-C2"/>
</dbReference>
<dbReference type="SMART" id="SM00033">
    <property type="entry name" value="CH"/>
    <property type="match status" value="1"/>
</dbReference>
<feature type="domain" description="C2 NT-type" evidence="4">
    <location>
        <begin position="7"/>
        <end position="159"/>
    </location>
</feature>
<dbReference type="PANTHER" id="PTHR23167">
    <property type="entry name" value="CALPONIN HOMOLOGY DOMAIN-CONTAINING PROTEIN DDB_G0272472-RELATED"/>
    <property type="match status" value="1"/>
</dbReference>
<keyword evidence="1" id="KW-0175">Coiled coil</keyword>
<dbReference type="PANTHER" id="PTHR23167:SF46">
    <property type="entry name" value="EPS15 HOMOLOGY DOMAIN CONTAINING PROTEIN-BINDING PROTEIN 1, ISOFORM F"/>
    <property type="match status" value="1"/>
</dbReference>
<protein>
    <submittedName>
        <fullName evidence="7">Calponin-homology (CH) domain-containing protein</fullName>
    </submittedName>
    <submittedName>
        <fullName evidence="6">EH domain-binding protein 1</fullName>
    </submittedName>
</protein>
<evidence type="ECO:0000256" key="1">
    <source>
        <dbReference type="SAM" id="Coils"/>
    </source>
</evidence>
<dbReference type="InterPro" id="IPR022735">
    <property type="entry name" value="bMERB_dom"/>
</dbReference>
<dbReference type="PROSITE" id="PS51840">
    <property type="entry name" value="C2_NT"/>
    <property type="match status" value="1"/>
</dbReference>
<dbReference type="WBParaSite" id="SSTP_0001201600.1">
    <property type="protein sequence ID" value="SSTP_0001201600.1"/>
    <property type="gene ID" value="SSTP_0001201600"/>
</dbReference>
<dbReference type="Pfam" id="PF10358">
    <property type="entry name" value="NT-C2"/>
    <property type="match status" value="1"/>
</dbReference>
<name>A0A0K0ERD5_STRER</name>
<reference evidence="6" key="1">
    <citation type="submission" date="2015-08" db="UniProtKB">
        <authorList>
            <consortium name="WormBaseParasite"/>
        </authorList>
    </citation>
    <scope>IDENTIFICATION</scope>
</reference>
<dbReference type="WBParaSite" id="TCONS_00002530.p1">
    <property type="protein sequence ID" value="TCONS_00002530.p1"/>
    <property type="gene ID" value="XLOC_002372"/>
</dbReference>
<evidence type="ECO:0000259" key="4">
    <source>
        <dbReference type="PROSITE" id="PS51840"/>
    </source>
</evidence>
<feature type="compositionally biased region" description="Low complexity" evidence="2">
    <location>
        <begin position="547"/>
        <end position="557"/>
    </location>
</feature>
<dbReference type="PROSITE" id="PS50021">
    <property type="entry name" value="CH"/>
    <property type="match status" value="1"/>
</dbReference>
<evidence type="ECO:0000259" key="3">
    <source>
        <dbReference type="PROSITE" id="PS50021"/>
    </source>
</evidence>
<dbReference type="Pfam" id="PF00307">
    <property type="entry name" value="CH"/>
    <property type="match status" value="1"/>
</dbReference>
<evidence type="ECO:0000256" key="2">
    <source>
        <dbReference type="SAM" id="MobiDB-lite"/>
    </source>
</evidence>
<feature type="coiled-coil region" evidence="1">
    <location>
        <begin position="493"/>
        <end position="524"/>
    </location>
</feature>
<dbReference type="STRING" id="6248.A0A0K0ERD5"/>
<evidence type="ECO:0000313" key="7">
    <source>
        <dbReference type="WBParaSite" id="TCONS_00002530.p1"/>
    </source>
</evidence>